<evidence type="ECO:0000256" key="5">
    <source>
        <dbReference type="ARBA" id="ARBA00023049"/>
    </source>
</evidence>
<keyword evidence="4 6" id="KW-0862">Zinc</keyword>
<dbReference type="Pfam" id="PF01432">
    <property type="entry name" value="Peptidase_M3"/>
    <property type="match status" value="2"/>
</dbReference>
<dbReference type="AlphaFoldDB" id="A0A4V0YYH6"/>
<dbReference type="GO" id="GO:0006508">
    <property type="term" value="P:proteolysis"/>
    <property type="evidence" value="ECO:0007669"/>
    <property type="project" value="UniProtKB-KW"/>
</dbReference>
<dbReference type="GO" id="GO:0046872">
    <property type="term" value="F:metal ion binding"/>
    <property type="evidence" value="ECO:0007669"/>
    <property type="project" value="UniProtKB-UniRule"/>
</dbReference>
<protein>
    <submittedName>
        <fullName evidence="8">Peptidase M3</fullName>
    </submittedName>
</protein>
<keyword evidence="3 6" id="KW-0378">Hydrolase</keyword>
<comment type="similarity">
    <text evidence="6">Belongs to the peptidase M3 family.</text>
</comment>
<dbReference type="Gene3D" id="1.10.1370.30">
    <property type="match status" value="1"/>
</dbReference>
<dbReference type="InterPro" id="IPR045090">
    <property type="entry name" value="Pept_M3A_M3B"/>
</dbReference>
<dbReference type="EMBL" id="CP035758">
    <property type="protein sequence ID" value="QBD76251.1"/>
    <property type="molecule type" value="Genomic_DNA"/>
</dbReference>
<name>A0A4V0YYH6_KTERU</name>
<proteinExistence type="inferred from homology"/>
<keyword evidence="5 6" id="KW-0482">Metalloprotease</keyword>
<feature type="domain" description="Peptidase M3A/M3B catalytic" evidence="7">
    <location>
        <begin position="307"/>
        <end position="552"/>
    </location>
</feature>
<evidence type="ECO:0000256" key="1">
    <source>
        <dbReference type="ARBA" id="ARBA00022670"/>
    </source>
</evidence>
<accession>A0A4V0YYH6</accession>
<dbReference type="KEGG" id="kbs:EPA93_09605"/>
<dbReference type="GO" id="GO:0004222">
    <property type="term" value="F:metalloendopeptidase activity"/>
    <property type="evidence" value="ECO:0007669"/>
    <property type="project" value="InterPro"/>
</dbReference>
<evidence type="ECO:0000256" key="4">
    <source>
        <dbReference type="ARBA" id="ARBA00022833"/>
    </source>
</evidence>
<keyword evidence="9" id="KW-1185">Reference proteome</keyword>
<dbReference type="PANTHER" id="PTHR11804:SF48">
    <property type="entry name" value="PUTATIVE-RELATED"/>
    <property type="match status" value="1"/>
</dbReference>
<keyword evidence="2 6" id="KW-0479">Metal-binding</keyword>
<dbReference type="SUPFAM" id="SSF55486">
    <property type="entry name" value="Metalloproteases ('zincins'), catalytic domain"/>
    <property type="match status" value="1"/>
</dbReference>
<evidence type="ECO:0000256" key="2">
    <source>
        <dbReference type="ARBA" id="ARBA00022723"/>
    </source>
</evidence>
<sequence>MYSPLPQSSEEFEQLQWAEIEPWYRELTATALSAENLKEWLGQWSQLSALVDEANTWLEVLTTCNTADEAISQRRQRFLDEVFAPVQSYDQQLKQQLLASGLEPENFAVPLHNLRVDIDLFRAENVPLLNEEKKFNEEYMSITGGRTVVWEGKEVPLSALDPLLLDPDRARREQAWRTMADCRFEDRAALHEVWMKNLRLRQQIASNAGYDNYRAYRWQQLYRFDYTPDDCKQFHEAVEQVIVPVNVQLAEKRRQLLGLETLRPWDCQVDPRASQAPRTIDDIDALLRQCAEMFAQIDPALGNYFDTLIKEQCFDLDDRANKAPGGYNLVREVKHLPFIFGHLRTIMEVIYLVFHEAGHAFHGFESSHLPYMQQRRESMVPIEFAEVASTSMEYVGSVHLASSGLCSKDEARSLRLRHLESTLMDLATISRGDAFQHWVYENPEQAMDMEAVDKKWAELNRRFEPFVDWSGLEAAGSIGWQHILHFFEVPFYYIEYAFATIGALQVWRNYLRDPQDALAQYKHALSLGGTRSLPELYEAAGAKFAFDTATLQDIIHLVTEQRNSLEQEAS</sequence>
<dbReference type="PANTHER" id="PTHR11804">
    <property type="entry name" value="PROTEASE M3 THIMET OLIGOPEPTIDASE-RELATED"/>
    <property type="match status" value="1"/>
</dbReference>
<feature type="domain" description="Peptidase M3A/M3B catalytic" evidence="7">
    <location>
        <begin position="165"/>
        <end position="267"/>
    </location>
</feature>
<dbReference type="GO" id="GO:0006518">
    <property type="term" value="P:peptide metabolic process"/>
    <property type="evidence" value="ECO:0007669"/>
    <property type="project" value="TreeGrafter"/>
</dbReference>
<dbReference type="OrthoDB" id="9762795at2"/>
<dbReference type="Proteomes" id="UP000290365">
    <property type="component" value="Chromosome"/>
</dbReference>
<evidence type="ECO:0000256" key="3">
    <source>
        <dbReference type="ARBA" id="ARBA00022801"/>
    </source>
</evidence>
<evidence type="ECO:0000313" key="8">
    <source>
        <dbReference type="EMBL" id="QBD76251.1"/>
    </source>
</evidence>
<evidence type="ECO:0000256" key="6">
    <source>
        <dbReference type="RuleBase" id="RU003435"/>
    </source>
</evidence>
<reference evidence="8 9" key="1">
    <citation type="submission" date="2019-01" db="EMBL/GenBank/DDBJ databases">
        <title>Ktedonosporobacter rubrisoli SCAWS-G2.</title>
        <authorList>
            <person name="Huang Y."/>
            <person name="Yan B."/>
        </authorList>
    </citation>
    <scope>NUCLEOTIDE SEQUENCE [LARGE SCALE GENOMIC DNA]</scope>
    <source>
        <strain evidence="8 9">SCAWS-G2</strain>
    </source>
</reference>
<gene>
    <name evidence="8" type="ORF">EPA93_09605</name>
</gene>
<keyword evidence="1 6" id="KW-0645">Protease</keyword>
<dbReference type="InterPro" id="IPR001567">
    <property type="entry name" value="Pept_M3A_M3B_dom"/>
</dbReference>
<evidence type="ECO:0000259" key="7">
    <source>
        <dbReference type="Pfam" id="PF01432"/>
    </source>
</evidence>
<dbReference type="CDD" id="cd09606">
    <property type="entry name" value="M3B_PepF"/>
    <property type="match status" value="1"/>
</dbReference>
<organism evidence="8 9">
    <name type="scientific">Ktedonosporobacter rubrisoli</name>
    <dbReference type="NCBI Taxonomy" id="2509675"/>
    <lineage>
        <taxon>Bacteria</taxon>
        <taxon>Bacillati</taxon>
        <taxon>Chloroflexota</taxon>
        <taxon>Ktedonobacteria</taxon>
        <taxon>Ktedonobacterales</taxon>
        <taxon>Ktedonosporobacteraceae</taxon>
        <taxon>Ktedonosporobacter</taxon>
    </lineage>
</organism>
<evidence type="ECO:0000313" key="9">
    <source>
        <dbReference type="Proteomes" id="UP000290365"/>
    </source>
</evidence>
<comment type="cofactor">
    <cofactor evidence="6">
        <name>Zn(2+)</name>
        <dbReference type="ChEBI" id="CHEBI:29105"/>
    </cofactor>
    <text evidence="6">Binds 1 zinc ion.</text>
</comment>
<dbReference type="RefSeq" id="WP_129886858.1">
    <property type="nucleotide sequence ID" value="NZ_CP035758.1"/>
</dbReference>